<protein>
    <submittedName>
        <fullName evidence="1">Uncharacterized protein conserved in bacteria</fullName>
    </submittedName>
</protein>
<dbReference type="Proteomes" id="UP000095409">
    <property type="component" value="Unassembled WGS sequence"/>
</dbReference>
<evidence type="ECO:0000313" key="6">
    <source>
        <dbReference type="Proteomes" id="UP000284267"/>
    </source>
</evidence>
<evidence type="ECO:0000313" key="3">
    <source>
        <dbReference type="EMBL" id="RHK93840.1"/>
    </source>
</evidence>
<accession>A0A174GPS1</accession>
<evidence type="ECO:0000313" key="4">
    <source>
        <dbReference type="Proteomes" id="UP000095409"/>
    </source>
</evidence>
<dbReference type="Proteomes" id="UP000284267">
    <property type="component" value="Unassembled WGS sequence"/>
</dbReference>
<dbReference type="RefSeq" id="WP_055066509.1">
    <property type="nucleotide sequence ID" value="NZ_CABJDZ010000006.1"/>
</dbReference>
<dbReference type="AlphaFoldDB" id="A0A174GPS1"/>
<dbReference type="Gene3D" id="2.170.120.40">
    <property type="entry name" value="YbbR-like domain"/>
    <property type="match status" value="2"/>
</dbReference>
<evidence type="ECO:0000313" key="2">
    <source>
        <dbReference type="EMBL" id="RGN04861.1"/>
    </source>
</evidence>
<evidence type="ECO:0000313" key="5">
    <source>
        <dbReference type="Proteomes" id="UP000261222"/>
    </source>
</evidence>
<gene>
    <name evidence="3" type="ORF">DW040_13390</name>
    <name evidence="2" type="ORF">DXB81_08505</name>
    <name evidence="1" type="ORF">ERS852394_02631</name>
</gene>
<dbReference type="EMBL" id="QSUB01000003">
    <property type="protein sequence ID" value="RGN04861.1"/>
    <property type="molecule type" value="Genomic_DNA"/>
</dbReference>
<dbReference type="Proteomes" id="UP000261222">
    <property type="component" value="Unassembled WGS sequence"/>
</dbReference>
<dbReference type="EMBL" id="CYZD01000016">
    <property type="protein sequence ID" value="CUO62849.1"/>
    <property type="molecule type" value="Genomic_DNA"/>
</dbReference>
<dbReference type="GeneID" id="79803038"/>
<dbReference type="Gene3D" id="2.170.120.30">
    <property type="match status" value="2"/>
</dbReference>
<organism evidence="1 4">
    <name type="scientific">Blautia obeum</name>
    <dbReference type="NCBI Taxonomy" id="40520"/>
    <lineage>
        <taxon>Bacteria</taxon>
        <taxon>Bacillati</taxon>
        <taxon>Bacillota</taxon>
        <taxon>Clostridia</taxon>
        <taxon>Lachnospirales</taxon>
        <taxon>Lachnospiraceae</taxon>
        <taxon>Blautia</taxon>
    </lineage>
</organism>
<evidence type="ECO:0000313" key="1">
    <source>
        <dbReference type="EMBL" id="CUO62849.1"/>
    </source>
</evidence>
<dbReference type="PANTHER" id="PTHR37804">
    <property type="entry name" value="CDAA REGULATORY PROTEIN CDAR"/>
    <property type="match status" value="1"/>
</dbReference>
<dbReference type="PANTHER" id="PTHR37804:SF1">
    <property type="entry name" value="CDAA REGULATORY PROTEIN CDAR"/>
    <property type="match status" value="1"/>
</dbReference>
<dbReference type="InterPro" id="IPR012505">
    <property type="entry name" value="YbbR"/>
</dbReference>
<reference evidence="5 6" key="2">
    <citation type="submission" date="2018-08" db="EMBL/GenBank/DDBJ databases">
        <title>A genome reference for cultivated species of the human gut microbiota.</title>
        <authorList>
            <person name="Zou Y."/>
            <person name="Xue W."/>
            <person name="Luo G."/>
        </authorList>
    </citation>
    <scope>NUCLEOTIDE SEQUENCE [LARGE SCALE GENOMIC DNA]</scope>
    <source>
        <strain evidence="3 6">AF39-4</strain>
        <strain evidence="2 5">OM06-11AA</strain>
    </source>
</reference>
<dbReference type="InterPro" id="IPR053154">
    <property type="entry name" value="c-di-AMP_regulator"/>
</dbReference>
<proteinExistence type="predicted"/>
<dbReference type="EMBL" id="QROE01000006">
    <property type="protein sequence ID" value="RHK93840.1"/>
    <property type="molecule type" value="Genomic_DNA"/>
</dbReference>
<sequence length="426" mass="46562">MKKKIGNNLSLKILSLAIAILVWLLVVNINNPISTKSFIVSDVELLNEAYIDADGKMCMQDEEQVPIRVTIKAQRKILDRISLNDIRAVADLQQAVSLKTDPVMVPITVSCGRISADNIEVSPQNMSLHLEDKDTQEFVVNVNTNNTKPDRGYEIGALISNPEKIKITGPVSLINKIDKVNASIDVDGAMEDVTQETDVKIIDKNGEEFTDTDMGYLNVSKVYVTAKLWKVQSNVRISAEYSGTPAAGYQVESIMTTPNVISIAGSEDALASLKEQNNTIWLPGSVADISDRNSDFEEKINISDYLPDGLKLTSDSSEDVFVRVNILPEGSNVCEVPTKNIIVNDSPEGMQVSFDTAKIEIRVKKTSDDLADLTEGDIKASIDLKGMSEGSYEVPVSIEIPKGYELVDEVTTGVEISKISTADESN</sequence>
<dbReference type="Pfam" id="PF07949">
    <property type="entry name" value="YbbR"/>
    <property type="match status" value="1"/>
</dbReference>
<name>A0A174GPS1_9FIRM</name>
<reference evidence="1 4" key="1">
    <citation type="submission" date="2015-09" db="EMBL/GenBank/DDBJ databases">
        <authorList>
            <consortium name="Pathogen Informatics"/>
        </authorList>
    </citation>
    <scope>NUCLEOTIDE SEQUENCE [LARGE SCALE GENOMIC DNA]</scope>
    <source>
        <strain evidence="1 4">2789STDY5608837</strain>
    </source>
</reference>